<dbReference type="EnsemblMetazoa" id="AATE006388-RA">
    <property type="protein sequence ID" value="AATE006388-PA.1"/>
    <property type="gene ID" value="AATE006388"/>
</dbReference>
<reference evidence="1" key="1">
    <citation type="submission" date="2022-08" db="UniProtKB">
        <authorList>
            <consortium name="EnsemblMetazoa"/>
        </authorList>
    </citation>
    <scope>IDENTIFICATION</scope>
    <source>
        <strain evidence="1">EBRO</strain>
    </source>
</reference>
<proteinExistence type="predicted"/>
<dbReference type="VEuPathDB" id="VectorBase:AATE006388"/>
<evidence type="ECO:0000313" key="1">
    <source>
        <dbReference type="EnsemblMetazoa" id="AATE006388-PA.1"/>
    </source>
</evidence>
<organism evidence="1">
    <name type="scientific">Anopheles atroparvus</name>
    <name type="common">European mosquito</name>
    <dbReference type="NCBI Taxonomy" id="41427"/>
    <lineage>
        <taxon>Eukaryota</taxon>
        <taxon>Metazoa</taxon>
        <taxon>Ecdysozoa</taxon>
        <taxon>Arthropoda</taxon>
        <taxon>Hexapoda</taxon>
        <taxon>Insecta</taxon>
        <taxon>Pterygota</taxon>
        <taxon>Neoptera</taxon>
        <taxon>Endopterygota</taxon>
        <taxon>Diptera</taxon>
        <taxon>Nematocera</taxon>
        <taxon>Culicoidea</taxon>
        <taxon>Culicidae</taxon>
        <taxon>Anophelinae</taxon>
        <taxon>Anopheles</taxon>
    </lineage>
</organism>
<dbReference type="AlphaFoldDB" id="A0A182IVP5"/>
<protein>
    <submittedName>
        <fullName evidence="1">Uncharacterized protein</fullName>
    </submittedName>
</protein>
<name>A0A182IVP5_ANOAO</name>
<accession>A0A182IVP5</accession>
<sequence>MRLRTGAGRSTYDNEGTGGADWSSGAPLMASPSEQISMLSSNCRGRFADVERGYDDSANGVGNGVPFCFVSFDSAKDEFTNDASAAGRISAPDGEASADPVDDPSDPAADALCVFTSGALGKTEREADDEFSSEPGDVWEGRFADAFTVRQVWVTSDRSDPDDIAENEFDGALTAPKNVRFLPAGAICVLAGGLGYSIVVVLSEWDAGKSCLTPSVHDTKPPKPTVADGFA</sequence>